<sequence length="375" mass="40826">MQFRDLNAQYAMLKDDIGERIARVLDHGRYISGPEVSKLEERLASYVGVKHCITCGNGTDALQLAFMAWGIGPGDAVFVPDFTFFASGEAPALLGAMPVFVDVDGRTFNLDSVKLEEAVRFIEERTNLNPKAVVAVDLFGLPADYLAIREVCERHGMLLLEDGAQGFGGSTSDRRACSFGDVSTTSFFPAKPLGCYGDGGAVFTNSDEWAALVRSFAAHGKGSMKYDNVRVGVNSRLDTIQAAVLLAKLDAFEQYEFSAVNRAASLYNETLAGSGLVLPKIPEGFCSSWAQYTVQLPEDSDRDALQGALKEKGVPTMVYYPKPMHEQKAFEGVHLCPDGCPVVKRLCDTVLSLPMGPYLIREDLEFSARTLMGLL</sequence>
<dbReference type="PIRSF" id="PIRSF000390">
    <property type="entry name" value="PLP_StrS"/>
    <property type="match status" value="1"/>
</dbReference>
<dbReference type="InterPro" id="IPR015422">
    <property type="entry name" value="PyrdxlP-dep_Trfase_small"/>
</dbReference>
<dbReference type="SUPFAM" id="SSF53383">
    <property type="entry name" value="PLP-dependent transferases"/>
    <property type="match status" value="1"/>
</dbReference>
<comment type="caution">
    <text evidence="4">The sequence shown here is derived from an EMBL/GenBank/DDBJ whole genome shotgun (WGS) entry which is preliminary data.</text>
</comment>
<dbReference type="InterPro" id="IPR000653">
    <property type="entry name" value="DegT/StrS_aminotransferase"/>
</dbReference>
<dbReference type="Gene3D" id="3.40.640.10">
    <property type="entry name" value="Type I PLP-dependent aspartate aminotransferase-like (Major domain)"/>
    <property type="match status" value="1"/>
</dbReference>
<evidence type="ECO:0000256" key="1">
    <source>
        <dbReference type="PIRSR" id="PIRSR000390-1"/>
    </source>
</evidence>
<proteinExistence type="inferred from homology"/>
<evidence type="ECO:0000313" key="4">
    <source>
        <dbReference type="EMBL" id="PNV67190.1"/>
    </source>
</evidence>
<organism evidence="4 5">
    <name type="scientific">Enteroscipio rubneri</name>
    <dbReference type="NCBI Taxonomy" id="2070686"/>
    <lineage>
        <taxon>Bacteria</taxon>
        <taxon>Bacillati</taxon>
        <taxon>Actinomycetota</taxon>
        <taxon>Coriobacteriia</taxon>
        <taxon>Eggerthellales</taxon>
        <taxon>Eggerthellaceae</taxon>
        <taxon>Enteroscipio</taxon>
    </lineage>
</organism>
<keyword evidence="5" id="KW-1185">Reference proteome</keyword>
<feature type="active site" description="Proton acceptor" evidence="1">
    <location>
        <position position="191"/>
    </location>
</feature>
<dbReference type="Gene3D" id="3.90.1150.10">
    <property type="entry name" value="Aspartate Aminotransferase, domain 1"/>
    <property type="match status" value="1"/>
</dbReference>
<evidence type="ECO:0000256" key="3">
    <source>
        <dbReference type="RuleBase" id="RU004508"/>
    </source>
</evidence>
<dbReference type="Pfam" id="PF01041">
    <property type="entry name" value="DegT_DnrJ_EryC1"/>
    <property type="match status" value="1"/>
</dbReference>
<dbReference type="OrthoDB" id="9804264at2"/>
<gene>
    <name evidence="4" type="ORF">C2L71_08880</name>
</gene>
<dbReference type="CDD" id="cd00616">
    <property type="entry name" value="AHBA_syn"/>
    <property type="match status" value="1"/>
</dbReference>
<dbReference type="AlphaFoldDB" id="A0A2K2UAI4"/>
<dbReference type="EMBL" id="PPEK01000011">
    <property type="protein sequence ID" value="PNV67190.1"/>
    <property type="molecule type" value="Genomic_DNA"/>
</dbReference>
<dbReference type="PANTHER" id="PTHR30244:SF42">
    <property type="entry name" value="UDP-2-ACETAMIDO-2-DEOXY-3-OXO-D-GLUCURONATE AMINOTRANSFERASE"/>
    <property type="match status" value="1"/>
</dbReference>
<evidence type="ECO:0000313" key="5">
    <source>
        <dbReference type="Proteomes" id="UP000236197"/>
    </source>
</evidence>
<name>A0A2K2UAI4_9ACTN</name>
<keyword evidence="2 3" id="KW-0663">Pyridoxal phosphate</keyword>
<dbReference type="RefSeq" id="WP_103265418.1">
    <property type="nucleotide sequence ID" value="NZ_CABMLE010000011.1"/>
</dbReference>
<feature type="modified residue" description="N6-(pyridoxal phosphate)lysine" evidence="2">
    <location>
        <position position="191"/>
    </location>
</feature>
<reference evidence="5" key="1">
    <citation type="submission" date="2018-01" db="EMBL/GenBank/DDBJ databases">
        <title>Rubneribacter badeniensis gen. nov., sp. nov., and Colonibacter rubneri, gen. nov., sp. nov., WGS of new members of the Eggerthellaceae.</title>
        <authorList>
            <person name="Danylec N."/>
            <person name="Stoll D.A."/>
            <person name="Doetsch A."/>
            <person name="Kulling S.E."/>
            <person name="Huch M."/>
        </authorList>
    </citation>
    <scope>NUCLEOTIDE SEQUENCE [LARGE SCALE GENOMIC DNA]</scope>
    <source>
        <strain evidence="5">ResAG-96</strain>
    </source>
</reference>
<accession>A0A2K2UAI4</accession>
<protein>
    <submittedName>
        <fullName evidence="4">Aminotransferase DegT</fullName>
    </submittedName>
</protein>
<dbReference type="Proteomes" id="UP000236197">
    <property type="component" value="Unassembled WGS sequence"/>
</dbReference>
<dbReference type="InterPro" id="IPR015421">
    <property type="entry name" value="PyrdxlP-dep_Trfase_major"/>
</dbReference>
<dbReference type="GO" id="GO:0030170">
    <property type="term" value="F:pyridoxal phosphate binding"/>
    <property type="evidence" value="ECO:0007669"/>
    <property type="project" value="TreeGrafter"/>
</dbReference>
<dbReference type="GO" id="GO:0008483">
    <property type="term" value="F:transaminase activity"/>
    <property type="evidence" value="ECO:0007669"/>
    <property type="project" value="UniProtKB-KW"/>
</dbReference>
<comment type="similarity">
    <text evidence="3">Belongs to the DegT/DnrJ/EryC1 family.</text>
</comment>
<dbReference type="InterPro" id="IPR015424">
    <property type="entry name" value="PyrdxlP-dep_Trfase"/>
</dbReference>
<keyword evidence="4" id="KW-0808">Transferase</keyword>
<dbReference type="GO" id="GO:0000271">
    <property type="term" value="P:polysaccharide biosynthetic process"/>
    <property type="evidence" value="ECO:0007669"/>
    <property type="project" value="TreeGrafter"/>
</dbReference>
<evidence type="ECO:0000256" key="2">
    <source>
        <dbReference type="PIRSR" id="PIRSR000390-2"/>
    </source>
</evidence>
<keyword evidence="4" id="KW-0032">Aminotransferase</keyword>
<dbReference type="PANTHER" id="PTHR30244">
    <property type="entry name" value="TRANSAMINASE"/>
    <property type="match status" value="1"/>
</dbReference>